<dbReference type="AlphaFoldDB" id="A0AAV9LK08"/>
<dbReference type="GO" id="GO:0006412">
    <property type="term" value="P:translation"/>
    <property type="evidence" value="ECO:0007669"/>
    <property type="project" value="InterPro"/>
</dbReference>
<dbReference type="InterPro" id="IPR036838">
    <property type="entry name" value="Ribosomal_uS10_dom_sf"/>
</dbReference>
<keyword evidence="2" id="KW-1185">Reference proteome</keyword>
<accession>A0AAV9LK08</accession>
<dbReference type="InterPro" id="IPR001848">
    <property type="entry name" value="Ribosomal_uS10"/>
</dbReference>
<dbReference type="Proteomes" id="UP001311915">
    <property type="component" value="Unassembled WGS sequence"/>
</dbReference>
<organism evidence="1 2">
    <name type="scientific">Solanum pinnatisectum</name>
    <name type="common">tansyleaf nightshade</name>
    <dbReference type="NCBI Taxonomy" id="50273"/>
    <lineage>
        <taxon>Eukaryota</taxon>
        <taxon>Viridiplantae</taxon>
        <taxon>Streptophyta</taxon>
        <taxon>Embryophyta</taxon>
        <taxon>Tracheophyta</taxon>
        <taxon>Spermatophyta</taxon>
        <taxon>Magnoliopsida</taxon>
        <taxon>eudicotyledons</taxon>
        <taxon>Gunneridae</taxon>
        <taxon>Pentapetalae</taxon>
        <taxon>asterids</taxon>
        <taxon>lamiids</taxon>
        <taxon>Solanales</taxon>
        <taxon>Solanaceae</taxon>
        <taxon>Solanoideae</taxon>
        <taxon>Solaneae</taxon>
        <taxon>Solanum</taxon>
    </lineage>
</organism>
<proteinExistence type="predicted"/>
<gene>
    <name evidence="1" type="ORF">R3W88_030957</name>
</gene>
<protein>
    <submittedName>
        <fullName evidence="1">Uncharacterized protein</fullName>
    </submittedName>
</protein>
<dbReference type="EMBL" id="JAWPEI010000005">
    <property type="protein sequence ID" value="KAK4726040.1"/>
    <property type="molecule type" value="Genomic_DNA"/>
</dbReference>
<comment type="caution">
    <text evidence="1">The sequence shown here is derived from an EMBL/GenBank/DDBJ whole genome shotgun (WGS) entry which is preliminary data.</text>
</comment>
<evidence type="ECO:0000313" key="1">
    <source>
        <dbReference type="EMBL" id="KAK4726040.1"/>
    </source>
</evidence>
<dbReference type="GO" id="GO:0003735">
    <property type="term" value="F:structural constituent of ribosome"/>
    <property type="evidence" value="ECO:0007669"/>
    <property type="project" value="InterPro"/>
</dbReference>
<reference evidence="1 2" key="1">
    <citation type="submission" date="2023-10" db="EMBL/GenBank/DDBJ databases">
        <title>Genome-Wide Identification Analysis in wild type Solanum Pinnatisectum Reveals Some Genes Defensing Phytophthora Infestans.</title>
        <authorList>
            <person name="Sun C."/>
        </authorList>
    </citation>
    <scope>NUCLEOTIDE SEQUENCE [LARGE SCALE GENOMIC DNA]</scope>
    <source>
        <strain evidence="1">LQN</strain>
        <tissue evidence="1">Leaf</tissue>
    </source>
</reference>
<name>A0AAV9LK08_9SOLN</name>
<evidence type="ECO:0000313" key="2">
    <source>
        <dbReference type="Proteomes" id="UP001311915"/>
    </source>
</evidence>
<sequence>MAYATAKLTKPGLEGPERRLIRITLSTENVNNLEKIVKGPVEMPTKVLNIIPRKSFSGEARIDLFSSPNVVKQITSITIEPGVEVDVTIVDS</sequence>
<dbReference type="GO" id="GO:0005840">
    <property type="term" value="C:ribosome"/>
    <property type="evidence" value="ECO:0007669"/>
    <property type="project" value="InterPro"/>
</dbReference>
<dbReference type="PANTHER" id="PTHR11700">
    <property type="entry name" value="30S RIBOSOMAL PROTEIN S10 FAMILY MEMBER"/>
    <property type="match status" value="1"/>
</dbReference>
<dbReference type="Gene3D" id="3.30.70.600">
    <property type="entry name" value="Ribosomal protein S10 domain"/>
    <property type="match status" value="1"/>
</dbReference>
<dbReference type="SUPFAM" id="SSF54999">
    <property type="entry name" value="Ribosomal protein S10"/>
    <property type="match status" value="1"/>
</dbReference>